<sequence>MNYASPPELRALREGDPLIDNGRFLLGDWTIDVAAHRIARGDDVIALEPRPMAVLAELCRRSGEVVTADTLLDACWPGQVQGDNQVHKVIAGLRRALQDAAASPRYIETIRKQGYRMIAPIRVLSDGGPRSLSGAWRGASPFRGLEPFGTEHAAVYFGRDEAIKQLHRRLGEQQARGHALVVLLGPSGSGKTSLVRAGLIPAMLAAPAPGDARVRACTATVLDLGALDETGPWQALAGALLDWEIGSVALLSGHSIASLAALLRAEPDDVLRLLRIGLQARRAGNQDLPLLVLDRLESLFGPAMAAGLPDFLDCIGRLVRSGMALVLAVCRNDVYPSLSSHRLFMHDKEHGAHMDLAPPDAQAIMQMIRLPARAANLVYGSDASSLNRLDDRLCADAMQAGDALPLLQYTLQALYLARAPGDELTWAAYDALGGLEGAIGSRAEAILAALPVAQQAALTRLLPRLVTLSADDASPSSRSVTGASLADVHERALVDALIEARLLVADRLGGGEIGFRVAHEALLRRWPRVTAWIAQHRATLTARAELGPWVRRWLDSGRARTCLLPRVPLLWQSRDAVRAAPQLFGRDEHDFVTRSQARLTALARWRVGALVGALALALTAGLVAVHNAQLADTVTARERQSRRLATFMLGELADQLRPIGKLDLLGSIGEQGLQVLNPQDVRDELPADTLQRAKALVVIGEVNSSRGTQQLAMAGTALARAYALLAAMGPAPGLDSGEYYKTLGASAFWLGQIAYDAGRLDDATVQMNRYRMASQAWLAAAPAHPQARAELGYALGSLSSIAMRRGRWVDAQRGFEASLALKLAVLADHPDDIDAQDAVASARAWLGQLAHLKGNNRRALALYDTARTVQQRLQQARPGEAVRLRDLGVIESRRAEALQALGRHLDAIAARQAGARWMRQALVAGASNAFWQAESLLADSALLLAQSDAGMSVTAEMTALQRRLAGHDQAGQAIREWRQSAVQARLVIAAQALRARDPAKGRAEASAAAQDIRGLMAQYPYLWQGRELQARAAMLLLQAEAGAATSPYPAAQCKAARSALQPAIDTGQAGFVREAWLVARACAGEGAITGADVQTLTQGGYRPQSPAFLKAVSTRIAP</sequence>
<evidence type="ECO:0000256" key="2">
    <source>
        <dbReference type="PROSITE-ProRule" id="PRU01091"/>
    </source>
</evidence>
<dbReference type="SUPFAM" id="SSF52540">
    <property type="entry name" value="P-loop containing nucleoside triphosphate hydrolases"/>
    <property type="match status" value="1"/>
</dbReference>
<comment type="caution">
    <text evidence="4">The sequence shown here is derived from an EMBL/GenBank/DDBJ whole genome shotgun (WGS) entry which is preliminary data.</text>
</comment>
<keyword evidence="1 2" id="KW-0238">DNA-binding</keyword>
<dbReference type="Gene3D" id="1.25.40.10">
    <property type="entry name" value="Tetratricopeptide repeat domain"/>
    <property type="match status" value="1"/>
</dbReference>
<dbReference type="InterPro" id="IPR049052">
    <property type="entry name" value="nSTAND1"/>
</dbReference>
<dbReference type="InterPro" id="IPR036388">
    <property type="entry name" value="WH-like_DNA-bd_sf"/>
</dbReference>
<evidence type="ECO:0000313" key="4">
    <source>
        <dbReference type="EMBL" id="MBB6132750.1"/>
    </source>
</evidence>
<dbReference type="Pfam" id="PF20703">
    <property type="entry name" value="nSTAND1"/>
    <property type="match status" value="1"/>
</dbReference>
<dbReference type="GO" id="GO:0006355">
    <property type="term" value="P:regulation of DNA-templated transcription"/>
    <property type="evidence" value="ECO:0007669"/>
    <property type="project" value="InterPro"/>
</dbReference>
<evidence type="ECO:0000259" key="3">
    <source>
        <dbReference type="PROSITE" id="PS51755"/>
    </source>
</evidence>
<dbReference type="Proteomes" id="UP000540787">
    <property type="component" value="Unassembled WGS sequence"/>
</dbReference>
<keyword evidence="5" id="KW-1185">Reference proteome</keyword>
<dbReference type="InterPro" id="IPR016032">
    <property type="entry name" value="Sig_transdc_resp-reg_C-effctor"/>
</dbReference>
<dbReference type="InterPro" id="IPR001867">
    <property type="entry name" value="OmpR/PhoB-type_DNA-bd"/>
</dbReference>
<dbReference type="GO" id="GO:0003677">
    <property type="term" value="F:DNA binding"/>
    <property type="evidence" value="ECO:0007669"/>
    <property type="project" value="UniProtKB-UniRule"/>
</dbReference>
<reference evidence="4 5" key="1">
    <citation type="submission" date="2020-08" db="EMBL/GenBank/DDBJ databases">
        <title>The Agave Microbiome: Exploring the role of microbial communities in plant adaptations to desert environments.</title>
        <authorList>
            <person name="Partida-Martinez L.P."/>
        </authorList>
    </citation>
    <scope>NUCLEOTIDE SEQUENCE [LARGE SCALE GENOMIC DNA]</scope>
    <source>
        <strain evidence="4 5">AT3.2</strain>
    </source>
</reference>
<evidence type="ECO:0000313" key="5">
    <source>
        <dbReference type="Proteomes" id="UP000540787"/>
    </source>
</evidence>
<protein>
    <submittedName>
        <fullName evidence="4">DNA-binding winged helix-turn-helix (WHTH) protein</fullName>
    </submittedName>
</protein>
<dbReference type="InterPro" id="IPR027417">
    <property type="entry name" value="P-loop_NTPase"/>
</dbReference>
<accession>A0A7W9WXM9</accession>
<evidence type="ECO:0000256" key="1">
    <source>
        <dbReference type="ARBA" id="ARBA00023125"/>
    </source>
</evidence>
<dbReference type="AlphaFoldDB" id="A0A7W9WXM9"/>
<dbReference type="SUPFAM" id="SSF46894">
    <property type="entry name" value="C-terminal effector domain of the bipartite response regulators"/>
    <property type="match status" value="1"/>
</dbReference>
<proteinExistence type="predicted"/>
<dbReference type="PANTHER" id="PTHR47691:SF3">
    <property type="entry name" value="HTH-TYPE TRANSCRIPTIONAL REGULATOR RV0890C-RELATED"/>
    <property type="match status" value="1"/>
</dbReference>
<dbReference type="SMART" id="SM00862">
    <property type="entry name" value="Trans_reg_C"/>
    <property type="match status" value="1"/>
</dbReference>
<dbReference type="Pfam" id="PF00486">
    <property type="entry name" value="Trans_reg_C"/>
    <property type="match status" value="1"/>
</dbReference>
<feature type="DNA-binding region" description="OmpR/PhoB-type" evidence="2">
    <location>
        <begin position="21"/>
        <end position="119"/>
    </location>
</feature>
<dbReference type="PANTHER" id="PTHR47691">
    <property type="entry name" value="REGULATOR-RELATED"/>
    <property type="match status" value="1"/>
</dbReference>
<dbReference type="CDD" id="cd00383">
    <property type="entry name" value="trans_reg_C"/>
    <property type="match status" value="1"/>
</dbReference>
<feature type="domain" description="OmpR/PhoB-type" evidence="3">
    <location>
        <begin position="21"/>
        <end position="119"/>
    </location>
</feature>
<dbReference type="GO" id="GO:0000160">
    <property type="term" value="P:phosphorelay signal transduction system"/>
    <property type="evidence" value="ECO:0007669"/>
    <property type="project" value="InterPro"/>
</dbReference>
<dbReference type="EMBL" id="JACHBX010000001">
    <property type="protein sequence ID" value="MBB6132750.1"/>
    <property type="molecule type" value="Genomic_DNA"/>
</dbReference>
<dbReference type="PROSITE" id="PS51755">
    <property type="entry name" value="OMPR_PHOB"/>
    <property type="match status" value="1"/>
</dbReference>
<organism evidence="4 5">
    <name type="scientific">Massilia aurea</name>
    <dbReference type="NCBI Taxonomy" id="373040"/>
    <lineage>
        <taxon>Bacteria</taxon>
        <taxon>Pseudomonadati</taxon>
        <taxon>Pseudomonadota</taxon>
        <taxon>Betaproteobacteria</taxon>
        <taxon>Burkholderiales</taxon>
        <taxon>Oxalobacteraceae</taxon>
        <taxon>Telluria group</taxon>
        <taxon>Massilia</taxon>
    </lineage>
</organism>
<name>A0A7W9WXM9_9BURK</name>
<dbReference type="Gene3D" id="1.10.10.10">
    <property type="entry name" value="Winged helix-like DNA-binding domain superfamily/Winged helix DNA-binding domain"/>
    <property type="match status" value="1"/>
</dbReference>
<dbReference type="RefSeq" id="WP_183551395.1">
    <property type="nucleotide sequence ID" value="NZ_JACHBX010000001.1"/>
</dbReference>
<dbReference type="InterPro" id="IPR011990">
    <property type="entry name" value="TPR-like_helical_dom_sf"/>
</dbReference>
<gene>
    <name evidence="4" type="ORF">HD842_000861</name>
</gene>